<proteinExistence type="predicted"/>
<dbReference type="AlphaFoldDB" id="A0A6J4Q8A5"/>
<reference evidence="1" key="1">
    <citation type="submission" date="2020-02" db="EMBL/GenBank/DDBJ databases">
        <authorList>
            <person name="Meier V. D."/>
        </authorList>
    </citation>
    <scope>NUCLEOTIDE SEQUENCE</scope>
    <source>
        <strain evidence="1">AVDCRST_MAG78</strain>
    </source>
</reference>
<organism evidence="1">
    <name type="scientific">uncultured Rubrobacteraceae bacterium</name>
    <dbReference type="NCBI Taxonomy" id="349277"/>
    <lineage>
        <taxon>Bacteria</taxon>
        <taxon>Bacillati</taxon>
        <taxon>Actinomycetota</taxon>
        <taxon>Rubrobacteria</taxon>
        <taxon>Rubrobacterales</taxon>
        <taxon>Rubrobacteraceae</taxon>
        <taxon>environmental samples</taxon>
    </lineage>
</organism>
<name>A0A6J4Q8A5_9ACTN</name>
<accession>A0A6J4Q8A5</accession>
<protein>
    <submittedName>
        <fullName evidence="1">Uncharacterized protein</fullName>
    </submittedName>
</protein>
<evidence type="ECO:0000313" key="1">
    <source>
        <dbReference type="EMBL" id="CAA9430727.1"/>
    </source>
</evidence>
<sequence length="44" mass="5302">MNKKNLVLKLLKNPTVRRTLISLLKNPRVRSMIFKQITRRLGRR</sequence>
<gene>
    <name evidence="1" type="ORF">AVDCRST_MAG78-1669</name>
</gene>
<dbReference type="EMBL" id="CADCVB010000112">
    <property type="protein sequence ID" value="CAA9430727.1"/>
    <property type="molecule type" value="Genomic_DNA"/>
</dbReference>